<name>A0A918GLD1_9PSEU</name>
<comment type="similarity">
    <text evidence="1">Belongs to the glycosyltransferase 28 family.</text>
</comment>
<dbReference type="CDD" id="cd03784">
    <property type="entry name" value="GT1_Gtf-like"/>
    <property type="match status" value="1"/>
</dbReference>
<dbReference type="SUPFAM" id="SSF53756">
    <property type="entry name" value="UDP-Glycosyltransferase/glycogen phosphorylase"/>
    <property type="match status" value="1"/>
</dbReference>
<dbReference type="InterPro" id="IPR048284">
    <property type="entry name" value="EryCIII-like_N"/>
</dbReference>
<evidence type="ECO:0000313" key="6">
    <source>
        <dbReference type="EMBL" id="GGS46205.1"/>
    </source>
</evidence>
<evidence type="ECO:0000256" key="1">
    <source>
        <dbReference type="ARBA" id="ARBA00006962"/>
    </source>
</evidence>
<evidence type="ECO:0000259" key="4">
    <source>
        <dbReference type="Pfam" id="PF06722"/>
    </source>
</evidence>
<accession>A0A918GLD1</accession>
<dbReference type="EMBL" id="BMRB01000004">
    <property type="protein sequence ID" value="GGS46205.1"/>
    <property type="molecule type" value="Genomic_DNA"/>
</dbReference>
<dbReference type="GO" id="GO:0008194">
    <property type="term" value="F:UDP-glycosyltransferase activity"/>
    <property type="evidence" value="ECO:0007669"/>
    <property type="project" value="InterPro"/>
</dbReference>
<evidence type="ECO:0000256" key="3">
    <source>
        <dbReference type="ARBA" id="ARBA00022679"/>
    </source>
</evidence>
<dbReference type="PANTHER" id="PTHR48050:SF13">
    <property type="entry name" value="STEROL 3-BETA-GLUCOSYLTRANSFERASE UGT80A2"/>
    <property type="match status" value="1"/>
</dbReference>
<protein>
    <submittedName>
        <fullName evidence="6">Glycosyl transferase</fullName>
    </submittedName>
</protein>
<keyword evidence="2" id="KW-0328">Glycosyltransferase</keyword>
<dbReference type="Pfam" id="PF21036">
    <property type="entry name" value="EryCIII-like_N"/>
    <property type="match status" value="1"/>
</dbReference>
<dbReference type="PANTHER" id="PTHR48050">
    <property type="entry name" value="STEROL 3-BETA-GLUCOSYLTRANSFERASE"/>
    <property type="match status" value="1"/>
</dbReference>
<dbReference type="InterPro" id="IPR010610">
    <property type="entry name" value="EryCIII-like_C"/>
</dbReference>
<dbReference type="InterPro" id="IPR050426">
    <property type="entry name" value="Glycosyltransferase_28"/>
</dbReference>
<dbReference type="RefSeq" id="WP_189212714.1">
    <property type="nucleotide sequence ID" value="NZ_BMRB01000004.1"/>
</dbReference>
<evidence type="ECO:0000259" key="5">
    <source>
        <dbReference type="Pfam" id="PF21036"/>
    </source>
</evidence>
<feature type="domain" description="Erythromycin biosynthesis protein CIII-like C-terminal" evidence="4">
    <location>
        <begin position="227"/>
        <end position="360"/>
    </location>
</feature>
<dbReference type="Proteomes" id="UP000660680">
    <property type="component" value="Unassembled WGS sequence"/>
</dbReference>
<dbReference type="Gene3D" id="3.40.50.2000">
    <property type="entry name" value="Glycogen Phosphorylase B"/>
    <property type="match status" value="2"/>
</dbReference>
<keyword evidence="7" id="KW-1185">Reference proteome</keyword>
<dbReference type="InterPro" id="IPR002213">
    <property type="entry name" value="UDP_glucos_trans"/>
</dbReference>
<sequence length="362" mass="37957">MRVLFATLPAVGHLYPMVPLAWALRAAGHDVLVAVPDDFTAEVTAAGLPAASTSATLRSQSTVDQLRTGVVGREVGAEGGLVDVTEATVDATVALVRNWRPDVVVIEPTARAGQLAAAHAGVPVVLLPWGMLIPPEFSAGGAGVRWNEPGPLERRLGLTEVPPPVLALEVCPPGYQYPNPFPVRHMRYVPYNGRMVRPDWLDEDRRRACVTVSSPSEPMAAVVRELAAAGLDVHIGVADRHREQVLALVGDVAGVRSVGMLPLGVVLPSCAVAAHDGSAGKALTALAHGVPQLVLPLEADQFLHADRVQEVGVGLRADADPAAAVRAVLDSQEIAKQARVLAEEIAAQPSPADIAARFGELV</sequence>
<dbReference type="GO" id="GO:0016758">
    <property type="term" value="F:hexosyltransferase activity"/>
    <property type="evidence" value="ECO:0007669"/>
    <property type="project" value="UniProtKB-ARBA"/>
</dbReference>
<proteinExistence type="inferred from homology"/>
<reference evidence="6" key="2">
    <citation type="submission" date="2020-09" db="EMBL/GenBank/DDBJ databases">
        <authorList>
            <person name="Sun Q."/>
            <person name="Ohkuma M."/>
        </authorList>
    </citation>
    <scope>NUCLEOTIDE SEQUENCE</scope>
    <source>
        <strain evidence="6">JCM 3276</strain>
    </source>
</reference>
<keyword evidence="3 6" id="KW-0808">Transferase</keyword>
<dbReference type="AlphaFoldDB" id="A0A918GLD1"/>
<gene>
    <name evidence="6" type="ORF">GCM10010171_46760</name>
</gene>
<comment type="caution">
    <text evidence="6">The sequence shown here is derived from an EMBL/GenBank/DDBJ whole genome shotgun (WGS) entry which is preliminary data.</text>
</comment>
<reference evidence="6" key="1">
    <citation type="journal article" date="2014" name="Int. J. Syst. Evol. Microbiol.">
        <title>Complete genome sequence of Corynebacterium casei LMG S-19264T (=DSM 44701T), isolated from a smear-ripened cheese.</title>
        <authorList>
            <consortium name="US DOE Joint Genome Institute (JGI-PGF)"/>
            <person name="Walter F."/>
            <person name="Albersmeier A."/>
            <person name="Kalinowski J."/>
            <person name="Ruckert C."/>
        </authorList>
    </citation>
    <scope>NUCLEOTIDE SEQUENCE</scope>
    <source>
        <strain evidence="6">JCM 3276</strain>
    </source>
</reference>
<evidence type="ECO:0000313" key="7">
    <source>
        <dbReference type="Proteomes" id="UP000660680"/>
    </source>
</evidence>
<feature type="domain" description="Erythromycin biosynthesis protein CIII-like N-terminal" evidence="5">
    <location>
        <begin position="22"/>
        <end position="212"/>
    </location>
</feature>
<evidence type="ECO:0000256" key="2">
    <source>
        <dbReference type="ARBA" id="ARBA00022676"/>
    </source>
</evidence>
<dbReference type="Pfam" id="PF06722">
    <property type="entry name" value="EryCIII-like_C"/>
    <property type="match status" value="1"/>
</dbReference>
<organism evidence="6 7">
    <name type="scientific">Actinokineospora fastidiosa</name>
    <dbReference type="NCBI Taxonomy" id="1816"/>
    <lineage>
        <taxon>Bacteria</taxon>
        <taxon>Bacillati</taxon>
        <taxon>Actinomycetota</taxon>
        <taxon>Actinomycetes</taxon>
        <taxon>Pseudonocardiales</taxon>
        <taxon>Pseudonocardiaceae</taxon>
        <taxon>Actinokineospora</taxon>
    </lineage>
</organism>
<dbReference type="GO" id="GO:0017000">
    <property type="term" value="P:antibiotic biosynthetic process"/>
    <property type="evidence" value="ECO:0007669"/>
    <property type="project" value="UniProtKB-ARBA"/>
</dbReference>